<gene>
    <name evidence="1" type="ORF">NO1_1449</name>
</gene>
<organism evidence="1 2">
    <name type="scientific">Termititenax aidoneus</name>
    <dbReference type="NCBI Taxonomy" id="2218524"/>
    <lineage>
        <taxon>Bacteria</taxon>
        <taxon>Bacillati</taxon>
        <taxon>Candidatus Margulisiibacteriota</taxon>
        <taxon>Candidatus Termititenacia</taxon>
        <taxon>Candidatus Termititenacales</taxon>
        <taxon>Candidatus Termititenacaceae</taxon>
        <taxon>Candidatus Termititenax</taxon>
    </lineage>
</organism>
<dbReference type="EMBL" id="BGZN01000036">
    <property type="protein sequence ID" value="GBR74238.1"/>
    <property type="molecule type" value="Genomic_DNA"/>
</dbReference>
<keyword evidence="2" id="KW-1185">Reference proteome</keyword>
<dbReference type="Proteomes" id="UP000269352">
    <property type="component" value="Unassembled WGS sequence"/>
</dbReference>
<sequence length="234" mass="27041">MKVDLLNKFLQQTKTAYDIDIGGKFMQTKQISSPQKQESVITVKNFTPQILAVELKKHPTDREFALLVAGTYPHLLIRHGDTNTWNNDSEIVLRAMKRAKELRHYYASEAWIQEAMPDDLYYSIGENLCNDARFILKFAKYSLPDAVNKLGKELRKNQNFMLHLIKLFPDEAAMIVNNAHKKLKHSKKFLLAVLEINIDTDLTNILNEEDYAELLVISGKHNLNDFEDEANDYN</sequence>
<accession>A0A388TBT1</accession>
<proteinExistence type="predicted"/>
<name>A0A388TBT1_TERA1</name>
<dbReference type="AlphaFoldDB" id="A0A388TBT1"/>
<comment type="caution">
    <text evidence="1">The sequence shown here is derived from an EMBL/GenBank/DDBJ whole genome shotgun (WGS) entry which is preliminary data.</text>
</comment>
<evidence type="ECO:0000313" key="2">
    <source>
        <dbReference type="Proteomes" id="UP000269352"/>
    </source>
</evidence>
<protein>
    <submittedName>
        <fullName evidence="1">Uncharacterized protein</fullName>
    </submittedName>
</protein>
<reference evidence="1 2" key="1">
    <citation type="journal article" date="2019" name="ISME J.">
        <title>Genome analyses of uncultured TG2/ZB3 bacteria in 'Margulisbacteria' specifically attached to ectosymbiotic spirochetes of protists in the termite gut.</title>
        <authorList>
            <person name="Utami Y.D."/>
            <person name="Kuwahara H."/>
            <person name="Igai K."/>
            <person name="Murakami T."/>
            <person name="Sugaya K."/>
            <person name="Morikawa T."/>
            <person name="Nagura Y."/>
            <person name="Yuki M."/>
            <person name="Deevong P."/>
            <person name="Inoue T."/>
            <person name="Kihara K."/>
            <person name="Lo N."/>
            <person name="Yamada A."/>
            <person name="Ohkuma M."/>
            <person name="Hongoh Y."/>
        </authorList>
    </citation>
    <scope>NUCLEOTIDE SEQUENCE [LARGE SCALE GENOMIC DNA]</scope>
    <source>
        <strain evidence="1">NkOx7-01</strain>
    </source>
</reference>
<evidence type="ECO:0000313" key="1">
    <source>
        <dbReference type="EMBL" id="GBR74238.1"/>
    </source>
</evidence>